<feature type="region of interest" description="Disordered" evidence="1">
    <location>
        <begin position="93"/>
        <end position="132"/>
    </location>
</feature>
<gene>
    <name evidence="2" type="ORF">TOPH_07960</name>
</gene>
<organism evidence="2 3">
    <name type="scientific">Tolypocladium ophioglossoides (strain CBS 100239)</name>
    <name type="common">Snaketongue truffleclub</name>
    <name type="synonym">Elaphocordyceps ophioglossoides</name>
    <dbReference type="NCBI Taxonomy" id="1163406"/>
    <lineage>
        <taxon>Eukaryota</taxon>
        <taxon>Fungi</taxon>
        <taxon>Dikarya</taxon>
        <taxon>Ascomycota</taxon>
        <taxon>Pezizomycotina</taxon>
        <taxon>Sordariomycetes</taxon>
        <taxon>Hypocreomycetidae</taxon>
        <taxon>Hypocreales</taxon>
        <taxon>Ophiocordycipitaceae</taxon>
        <taxon>Tolypocladium</taxon>
    </lineage>
</organism>
<dbReference type="AlphaFoldDB" id="A0A0L0N004"/>
<evidence type="ECO:0000256" key="1">
    <source>
        <dbReference type="SAM" id="MobiDB-lite"/>
    </source>
</evidence>
<sequence length="401" mass="43883">MQQHPRPPHDGHGGVVGQCYHSEVAGDGKDVDRGGSLLADVDLLVGDVVADGQGLYVEKSAIRLACDAHIGTRVQAYRCYADPAWEHEARVFESAGEGENGEGEAHTRDTREDTTEYTHPDGSERPLGQGIRHRVLAMVKVAVGTQRQRGSTRAHNKHAVWAGQQAQKELQRLGQPPPERGEDGAEAEGEEPGVPGRGHIEDDGDARLEEGRVDGGGRGRERGRRRGRGRGRCRYRYSRRGSGGGGDGMRRRWLVGGGCRSDERGPVVRAGRRRRHGTFRPWGEGERQQDAWRVYREAGSAWLTGCTEVSCPIVAEAEMREERQPRPWEQGISNNRGPRGGLRGGHGDSLLIIFTARSSLAAAAIGRRHVQLIPRRGLYCLPSGRPTSVVLRARDAAKESV</sequence>
<feature type="compositionally biased region" description="Basic and acidic residues" evidence="1">
    <location>
        <begin position="103"/>
        <end position="124"/>
    </location>
</feature>
<proteinExistence type="predicted"/>
<feature type="compositionally biased region" description="Basic residues" evidence="1">
    <location>
        <begin position="221"/>
        <end position="239"/>
    </location>
</feature>
<evidence type="ECO:0000313" key="3">
    <source>
        <dbReference type="Proteomes" id="UP000036947"/>
    </source>
</evidence>
<feature type="region of interest" description="Disordered" evidence="1">
    <location>
        <begin position="1"/>
        <end position="20"/>
    </location>
</feature>
<evidence type="ECO:0000313" key="2">
    <source>
        <dbReference type="EMBL" id="KND87349.1"/>
    </source>
</evidence>
<feature type="region of interest" description="Disordered" evidence="1">
    <location>
        <begin position="145"/>
        <end position="249"/>
    </location>
</feature>
<keyword evidence="3" id="KW-1185">Reference proteome</keyword>
<dbReference type="EMBL" id="LFRF01000037">
    <property type="protein sequence ID" value="KND87349.1"/>
    <property type="molecule type" value="Genomic_DNA"/>
</dbReference>
<dbReference type="Proteomes" id="UP000036947">
    <property type="component" value="Unassembled WGS sequence"/>
</dbReference>
<name>A0A0L0N004_TOLOC</name>
<feature type="compositionally biased region" description="Basic and acidic residues" evidence="1">
    <location>
        <begin position="198"/>
        <end position="220"/>
    </location>
</feature>
<feature type="region of interest" description="Disordered" evidence="1">
    <location>
        <begin position="322"/>
        <end position="341"/>
    </location>
</feature>
<comment type="caution">
    <text evidence="2">The sequence shown here is derived from an EMBL/GenBank/DDBJ whole genome shotgun (WGS) entry which is preliminary data.</text>
</comment>
<protein>
    <submittedName>
        <fullName evidence="2">Uncharacterized protein</fullName>
    </submittedName>
</protein>
<reference evidence="2 3" key="1">
    <citation type="journal article" date="2015" name="BMC Genomics">
        <title>The genome of the truffle-parasite Tolypocladium ophioglossoides and the evolution of antifungal peptaibiotics.</title>
        <authorList>
            <person name="Quandt C.A."/>
            <person name="Bushley K.E."/>
            <person name="Spatafora J.W."/>
        </authorList>
    </citation>
    <scope>NUCLEOTIDE SEQUENCE [LARGE SCALE GENOMIC DNA]</scope>
    <source>
        <strain evidence="2 3">CBS 100239</strain>
    </source>
</reference>
<accession>A0A0L0N004</accession>